<dbReference type="InterPro" id="IPR044938">
    <property type="entry name" value="EDC4_C_sf"/>
</dbReference>
<dbReference type="Gene3D" id="2.130.10.10">
    <property type="entry name" value="YVTN repeat-like/Quinoprotein amine dehydrogenase"/>
    <property type="match status" value="1"/>
</dbReference>
<gene>
    <name evidence="10" type="ORF">GOP47_0018098</name>
</gene>
<keyword evidence="3" id="KW-0963">Cytoplasm</keyword>
<reference evidence="10" key="1">
    <citation type="submission" date="2021-01" db="EMBL/GenBank/DDBJ databases">
        <title>Adiantum capillus-veneris genome.</title>
        <authorList>
            <person name="Fang Y."/>
            <person name="Liao Q."/>
        </authorList>
    </citation>
    <scope>NUCLEOTIDE SEQUENCE</scope>
    <source>
        <strain evidence="10">H3</strain>
        <tissue evidence="10">Leaf</tissue>
    </source>
</reference>
<evidence type="ECO:0000313" key="10">
    <source>
        <dbReference type="EMBL" id="KAI5067570.1"/>
    </source>
</evidence>
<dbReference type="InterPro" id="IPR045152">
    <property type="entry name" value="EDC4-like"/>
</dbReference>
<dbReference type="Pfam" id="PF16529">
    <property type="entry name" value="Ge1_WD40"/>
    <property type="match status" value="1"/>
</dbReference>
<dbReference type="FunFam" id="1.10.220.100:FF:000001">
    <property type="entry name" value="Enhancer of mRNA-decapping protein 4"/>
    <property type="match status" value="1"/>
</dbReference>
<dbReference type="OrthoDB" id="21128at2759"/>
<dbReference type="Proteomes" id="UP000886520">
    <property type="component" value="Chromosome 17"/>
</dbReference>
<evidence type="ECO:0000256" key="6">
    <source>
        <dbReference type="ARBA" id="ARBA00023054"/>
    </source>
</evidence>
<evidence type="ECO:0000313" key="11">
    <source>
        <dbReference type="Proteomes" id="UP000886520"/>
    </source>
</evidence>
<dbReference type="Pfam" id="PF21289">
    <property type="entry name" value="EDC4_C"/>
    <property type="match status" value="1"/>
</dbReference>
<dbReference type="Gene3D" id="1.10.220.100">
    <property type="entry name" value="conserved c-terminal region of ge- 1"/>
    <property type="match status" value="1"/>
</dbReference>
<dbReference type="GO" id="GO:0031087">
    <property type="term" value="P:deadenylation-independent decapping of nuclear-transcribed mRNA"/>
    <property type="evidence" value="ECO:0007669"/>
    <property type="project" value="InterPro"/>
</dbReference>
<name>A0A9D4ZBI3_ADICA</name>
<keyword evidence="6" id="KW-0175">Coiled coil</keyword>
<comment type="subcellular location">
    <subcellularLocation>
        <location evidence="1">Cytoplasm</location>
        <location evidence="1">P-body</location>
    </subcellularLocation>
</comment>
<evidence type="ECO:0000256" key="5">
    <source>
        <dbReference type="ARBA" id="ARBA00022737"/>
    </source>
</evidence>
<evidence type="ECO:0000256" key="1">
    <source>
        <dbReference type="ARBA" id="ARBA00004201"/>
    </source>
</evidence>
<protein>
    <recommendedName>
        <fullName evidence="12">Enhancer of mRNA-decapping protein 4</fullName>
    </recommendedName>
</protein>
<keyword evidence="11" id="KW-1185">Reference proteome</keyword>
<dbReference type="EMBL" id="JABFUD020000017">
    <property type="protein sequence ID" value="KAI5067570.1"/>
    <property type="molecule type" value="Genomic_DNA"/>
</dbReference>
<proteinExistence type="inferred from homology"/>
<feature type="region of interest" description="Disordered" evidence="7">
    <location>
        <begin position="821"/>
        <end position="845"/>
    </location>
</feature>
<feature type="region of interest" description="Disordered" evidence="7">
    <location>
        <begin position="167"/>
        <end position="196"/>
    </location>
</feature>
<comment type="similarity">
    <text evidence="2">Belongs to the WD repeat EDC4 family.</text>
</comment>
<dbReference type="InterPro" id="IPR049404">
    <property type="entry name" value="EDC4_C"/>
</dbReference>
<feature type="region of interest" description="Disordered" evidence="7">
    <location>
        <begin position="1"/>
        <end position="51"/>
    </location>
</feature>
<feature type="region of interest" description="Disordered" evidence="7">
    <location>
        <begin position="745"/>
        <end position="767"/>
    </location>
</feature>
<feature type="compositionally biased region" description="Pro residues" evidence="7">
    <location>
        <begin position="18"/>
        <end position="36"/>
    </location>
</feature>
<evidence type="ECO:0000256" key="2">
    <source>
        <dbReference type="ARBA" id="ARBA00009639"/>
    </source>
</evidence>
<evidence type="ECO:0000256" key="7">
    <source>
        <dbReference type="SAM" id="MobiDB-lite"/>
    </source>
</evidence>
<feature type="domain" description="Enhancer of mRNA-decapping protein 4 C-terminal" evidence="9">
    <location>
        <begin position="1323"/>
        <end position="1440"/>
    </location>
</feature>
<keyword evidence="4" id="KW-0853">WD repeat</keyword>
<dbReference type="SMART" id="SM00320">
    <property type="entry name" value="WD40"/>
    <property type="match status" value="2"/>
</dbReference>
<evidence type="ECO:0000256" key="3">
    <source>
        <dbReference type="ARBA" id="ARBA00022490"/>
    </source>
</evidence>
<evidence type="ECO:0000259" key="8">
    <source>
        <dbReference type="Pfam" id="PF16529"/>
    </source>
</evidence>
<dbReference type="InterPro" id="IPR015943">
    <property type="entry name" value="WD40/YVTN_repeat-like_dom_sf"/>
</dbReference>
<organism evidence="10 11">
    <name type="scientific">Adiantum capillus-veneris</name>
    <name type="common">Maidenhair fern</name>
    <dbReference type="NCBI Taxonomy" id="13818"/>
    <lineage>
        <taxon>Eukaryota</taxon>
        <taxon>Viridiplantae</taxon>
        <taxon>Streptophyta</taxon>
        <taxon>Embryophyta</taxon>
        <taxon>Tracheophyta</taxon>
        <taxon>Polypodiopsida</taxon>
        <taxon>Polypodiidae</taxon>
        <taxon>Polypodiales</taxon>
        <taxon>Pteridineae</taxon>
        <taxon>Pteridaceae</taxon>
        <taxon>Vittarioideae</taxon>
        <taxon>Adiantum</taxon>
    </lineage>
</organism>
<evidence type="ECO:0000259" key="9">
    <source>
        <dbReference type="Pfam" id="PF21289"/>
    </source>
</evidence>
<keyword evidence="5" id="KW-0677">Repeat</keyword>
<dbReference type="InterPro" id="IPR032401">
    <property type="entry name" value="EDC4_WD40"/>
</dbReference>
<comment type="caution">
    <text evidence="10">The sequence shown here is derived from an EMBL/GenBank/DDBJ whole genome shotgun (WGS) entry which is preliminary data.</text>
</comment>
<feature type="domain" description="Enhancer of mRNA-decapping protein 4 WD40 repeat region" evidence="8">
    <location>
        <begin position="226"/>
        <end position="538"/>
    </location>
</feature>
<dbReference type="InterPro" id="IPR001680">
    <property type="entry name" value="WD40_rpt"/>
</dbReference>
<feature type="region of interest" description="Disordered" evidence="7">
    <location>
        <begin position="81"/>
        <end position="107"/>
    </location>
</feature>
<feature type="compositionally biased region" description="Low complexity" evidence="7">
    <location>
        <begin position="167"/>
        <end position="186"/>
    </location>
</feature>
<evidence type="ECO:0000256" key="4">
    <source>
        <dbReference type="ARBA" id="ARBA00022574"/>
    </source>
</evidence>
<accession>A0A9D4ZBI3</accession>
<dbReference type="GO" id="GO:0000932">
    <property type="term" value="C:P-body"/>
    <property type="evidence" value="ECO:0007669"/>
    <property type="project" value="UniProtKB-SubCell"/>
</dbReference>
<dbReference type="PANTHER" id="PTHR15598:SF5">
    <property type="entry name" value="ENHANCER OF MRNA-DECAPPING PROTEIN 4"/>
    <property type="match status" value="1"/>
</dbReference>
<dbReference type="PANTHER" id="PTHR15598">
    <property type="entry name" value="ENHANCER OF MRNA-DECAPPING PROTEIN 4"/>
    <property type="match status" value="1"/>
</dbReference>
<dbReference type="InterPro" id="IPR036322">
    <property type="entry name" value="WD40_repeat_dom_sf"/>
</dbReference>
<sequence length="1453" mass="157889">MGSNGPSGNFDFHNFFKNPPPPGYNQPQGPPYPPPGHLLHNFPHNNFPLSNSYGPSTSSYSNLAASYPFGPQGSLYNHYPPYPQEQVPRGPSYPAPGFGQPAFTGSVPPPLPLSASVSPISSPSPSTSALDSARLMALLTNPPAGGANLSSLEHPSVDLELSHPPAAAAPAVPSAPPVSLAPTSTSGRLARSKFSRGRQLKGEHVTYDIDVRLPGEAQPQLEHNTITKYLSDPQVLVGRQIAVNRSYICYALRATKGIRVLNINTALKYLLRGHSEGRVTDMAFYGENVHLLASASTDGRLFVRKIVEGPGEDNKVQISDQILLAIQFTGNWESVHPRVCWHAHTEDLVVVGMENYVLTVDIKKVRQCAAPDGFFVEQPVFCPVDSPIEGVYCAGKHLKEVTDLSTSQWTRLVSASKDGTVHIWREQNMLPSFTLMPHDGLPVDAVALLSAPHRNDHVVLLTAGPLNRELKLWVPSGGEGWFPRSGSLNWKCTQTLELKSSSVEDCDTAFFNQVLVVPRACVILLPNARRKALYVVHVNFGTDPSATHMDYLAEFLVMMPIFSITATSENVFDGEGVVQVYCVQTEAIQQYSLDLSLCVPPIESATVNVVEKDLKGSLGGPTPNLEASSTALEVSAMLRAKSPGPISGISLTDTVIGGNDASTVSVDSTTSPDTKVGINSIMKETKELSMNDLSSNIPQIIAPTPHVGAVILSPKSSPLVKSNLKTSTANNSPRKQSAFVRIFERNEESKNESDAIQESYPLSPRRPSNEVMRISEDRDWQVISTSPAASIMSEQHGGLSSMHLITPSELMSMVARSKGEVNNSGSAVSSPGRGGGISKELTKPESRFEEYMEKEDLEVLAVETKEVTDSTLLFPGSTSLEKEASQMKGQVGSDYRERDSTNTMPEFICMDILKEEKDLVEQLQFDQASGGTQVFSDEVEEPLPNVPVVDELCEQLKEVSVKFDDSSSLQVSQPRKKKNKNKTDANVSSLMAIPTTQLPSSSTSAHFVSDQELGMSLSNNLLPVSAIAAQVFALQESVNQLVSMQRDFQKQLGTILAVPIAKEVKKMEVSLGQRMEKLLKAHAEAIWARLQEDTTKREKLDRDRAQQLTSMLTNYLSKEMPGTLEKALKKELSSIGSYVTRLVIPSIEKAISTAVNESFQKGVGEKGVAQLEKSLGSKVEALVSRQLQTQFQTSGKQVLQEGLRSSLEASLIPAFERACKEMFGQVDTAFQKGILEHRTQAQQQLNSSHNALLTSLQEAISQASSLAAFMKGDLTEGHRKLLTVIENASSGRLPKSINGGLPEKAMTVECVEESLDPTKELSRLISERKLEEAFNKALSLTDVGVVSWLCNQVDPAALFTMSPPPLSQGVLLALVQQLGCDLGNDTSKKLMWIKDAAIALNPHDPVLAPHMRHFLEKLYANLHALAKTSLSPELANSTRLVTCVVHSLLSVCK</sequence>
<dbReference type="SUPFAM" id="SSF50978">
    <property type="entry name" value="WD40 repeat-like"/>
    <property type="match status" value="1"/>
</dbReference>
<evidence type="ECO:0008006" key="12">
    <source>
        <dbReference type="Google" id="ProtNLM"/>
    </source>
</evidence>